<dbReference type="Pfam" id="PF01042">
    <property type="entry name" value="Ribonuc_L-PSP"/>
    <property type="match status" value="1"/>
</dbReference>
<evidence type="ECO:0000256" key="1">
    <source>
        <dbReference type="ARBA" id="ARBA00010552"/>
    </source>
</evidence>
<dbReference type="InterPro" id="IPR035959">
    <property type="entry name" value="RutC-like_sf"/>
</dbReference>
<dbReference type="AlphaFoldDB" id="A0A366HGA7"/>
<dbReference type="InterPro" id="IPR006175">
    <property type="entry name" value="YjgF/YER057c/UK114"/>
</dbReference>
<dbReference type="GO" id="GO:0019239">
    <property type="term" value="F:deaminase activity"/>
    <property type="evidence" value="ECO:0007669"/>
    <property type="project" value="TreeGrafter"/>
</dbReference>
<name>A0A366HGA7_9BURK</name>
<dbReference type="PANTHER" id="PTHR11803">
    <property type="entry name" value="2-IMINOBUTANOATE/2-IMINOPROPANOATE DEAMINASE RIDA"/>
    <property type="match status" value="1"/>
</dbReference>
<dbReference type="CDD" id="cd00448">
    <property type="entry name" value="YjgF_YER057c_UK114_family"/>
    <property type="match status" value="1"/>
</dbReference>
<dbReference type="OrthoDB" id="9809792at2"/>
<dbReference type="Gene3D" id="3.30.1330.40">
    <property type="entry name" value="RutC-like"/>
    <property type="match status" value="1"/>
</dbReference>
<dbReference type="GO" id="GO:0005829">
    <property type="term" value="C:cytosol"/>
    <property type="evidence" value="ECO:0007669"/>
    <property type="project" value="TreeGrafter"/>
</dbReference>
<comment type="caution">
    <text evidence="2">The sequence shown here is derived from an EMBL/GenBank/DDBJ whole genome shotgun (WGS) entry which is preliminary data.</text>
</comment>
<accession>A0A366HGA7</accession>
<reference evidence="2 3" key="1">
    <citation type="submission" date="2018-06" db="EMBL/GenBank/DDBJ databases">
        <title>Genomic Encyclopedia of Type Strains, Phase IV (KMG-IV): sequencing the most valuable type-strain genomes for metagenomic binning, comparative biology and taxonomic classification.</title>
        <authorList>
            <person name="Goeker M."/>
        </authorList>
    </citation>
    <scope>NUCLEOTIDE SEQUENCE [LARGE SCALE GENOMIC DNA]</scope>
    <source>
        <strain evidence="2 3">DSM 25520</strain>
    </source>
</reference>
<dbReference type="RefSeq" id="WP_113931960.1">
    <property type="nucleotide sequence ID" value="NZ_JACCEU010000002.1"/>
</dbReference>
<dbReference type="SUPFAM" id="SSF55298">
    <property type="entry name" value="YjgF-like"/>
    <property type="match status" value="1"/>
</dbReference>
<dbReference type="PANTHER" id="PTHR11803:SF58">
    <property type="entry name" value="PROTEIN HMF1-RELATED"/>
    <property type="match status" value="1"/>
</dbReference>
<evidence type="ECO:0000313" key="3">
    <source>
        <dbReference type="Proteomes" id="UP000253628"/>
    </source>
</evidence>
<proteinExistence type="inferred from homology"/>
<dbReference type="Proteomes" id="UP000253628">
    <property type="component" value="Unassembled WGS sequence"/>
</dbReference>
<gene>
    <name evidence="2" type="ORF">DFR37_10274</name>
</gene>
<keyword evidence="3" id="KW-1185">Reference proteome</keyword>
<protein>
    <submittedName>
        <fullName evidence="2">Enamine deaminase RidA (YjgF/YER057c/UK114 family)</fullName>
    </submittedName>
</protein>
<evidence type="ECO:0000313" key="2">
    <source>
        <dbReference type="EMBL" id="RBP41695.1"/>
    </source>
</evidence>
<sequence>MTNQVEYINPPGSAPAQGQYSHIGKVKDGELLFFAGQLAVGADGSVSGKGSFETQFRQVFSNLGDVLKGVGLDFNAVVKFNTYLVHSQDIDSFMKLRAELFPKIFKDANYPPNTLLVIDRLVKEDFLLEVEAVVRAPSQ</sequence>
<dbReference type="EMBL" id="QNRQ01000002">
    <property type="protein sequence ID" value="RBP41695.1"/>
    <property type="molecule type" value="Genomic_DNA"/>
</dbReference>
<comment type="similarity">
    <text evidence="1">Belongs to the RutC family.</text>
</comment>
<organism evidence="2 3">
    <name type="scientific">Eoetvoesiella caeni</name>
    <dbReference type="NCBI Taxonomy" id="645616"/>
    <lineage>
        <taxon>Bacteria</taxon>
        <taxon>Pseudomonadati</taxon>
        <taxon>Pseudomonadota</taxon>
        <taxon>Betaproteobacteria</taxon>
        <taxon>Burkholderiales</taxon>
        <taxon>Alcaligenaceae</taxon>
        <taxon>Eoetvoesiella</taxon>
    </lineage>
</organism>